<keyword evidence="2" id="KW-1185">Reference proteome</keyword>
<proteinExistence type="predicted"/>
<reference evidence="2" key="1">
    <citation type="journal article" date="2019" name="Int. J. Syst. Evol. Microbiol.">
        <title>The Global Catalogue of Microorganisms (GCM) 10K type strain sequencing project: providing services to taxonomists for standard genome sequencing and annotation.</title>
        <authorList>
            <consortium name="The Broad Institute Genomics Platform"/>
            <consortium name="The Broad Institute Genome Sequencing Center for Infectious Disease"/>
            <person name="Wu L."/>
            <person name="Ma J."/>
        </authorList>
    </citation>
    <scope>NUCLEOTIDE SEQUENCE [LARGE SCALE GENOMIC DNA]</scope>
    <source>
        <strain evidence="2">KCTC 32255</strain>
    </source>
</reference>
<dbReference type="RefSeq" id="WP_345398082.1">
    <property type="nucleotide sequence ID" value="NZ_BAABLA010000028.1"/>
</dbReference>
<gene>
    <name evidence="1" type="ORF">ACFQGD_13845</name>
</gene>
<dbReference type="Proteomes" id="UP001596337">
    <property type="component" value="Unassembled WGS sequence"/>
</dbReference>
<organism evidence="1 2">
    <name type="scientific">Haloechinothrix salitolerans</name>
    <dbReference type="NCBI Taxonomy" id="926830"/>
    <lineage>
        <taxon>Bacteria</taxon>
        <taxon>Bacillati</taxon>
        <taxon>Actinomycetota</taxon>
        <taxon>Actinomycetes</taxon>
        <taxon>Pseudonocardiales</taxon>
        <taxon>Pseudonocardiaceae</taxon>
        <taxon>Haloechinothrix</taxon>
    </lineage>
</organism>
<evidence type="ECO:0000313" key="1">
    <source>
        <dbReference type="EMBL" id="MFC6868222.1"/>
    </source>
</evidence>
<dbReference type="EMBL" id="JBHSXX010000001">
    <property type="protein sequence ID" value="MFC6868222.1"/>
    <property type="molecule type" value="Genomic_DNA"/>
</dbReference>
<sequence length="131" mass="14965">MLVEARVLGRSHAVVEPHEFAYEPRQPVTLRQLIADVVRGEVGSELDPERLRRFLRVLAAEHIDNQRETPVNGSRCGQIDVDEVVRAAIDGFEHGFYYVFIGDQQYENLDQPVPIEAGTRVRFVRLVPLED</sequence>
<name>A0ABW2C0K5_9PSEU</name>
<comment type="caution">
    <text evidence="1">The sequence shown here is derived from an EMBL/GenBank/DDBJ whole genome shotgun (WGS) entry which is preliminary data.</text>
</comment>
<protein>
    <submittedName>
        <fullName evidence="1">Uncharacterized protein</fullName>
    </submittedName>
</protein>
<accession>A0ABW2C0K5</accession>
<evidence type="ECO:0000313" key="2">
    <source>
        <dbReference type="Proteomes" id="UP001596337"/>
    </source>
</evidence>